<dbReference type="SMART" id="SM00448">
    <property type="entry name" value="REC"/>
    <property type="match status" value="1"/>
</dbReference>
<accession>A0ABX2TI71</accession>
<dbReference type="PROSITE" id="PS50043">
    <property type="entry name" value="HTH_LUXR_2"/>
    <property type="match status" value="1"/>
</dbReference>
<gene>
    <name evidence="6" type="ORF">HND93_30350</name>
</gene>
<dbReference type="CDD" id="cd17535">
    <property type="entry name" value="REC_NarL-like"/>
    <property type="match status" value="1"/>
</dbReference>
<evidence type="ECO:0000313" key="7">
    <source>
        <dbReference type="Proteomes" id="UP000584642"/>
    </source>
</evidence>
<name>A0ABX2TI71_9PROT</name>
<dbReference type="SMART" id="SM00421">
    <property type="entry name" value="HTH_LUXR"/>
    <property type="match status" value="1"/>
</dbReference>
<evidence type="ECO:0000259" key="4">
    <source>
        <dbReference type="PROSITE" id="PS50043"/>
    </source>
</evidence>
<feature type="domain" description="HTH luxR-type" evidence="4">
    <location>
        <begin position="140"/>
        <end position="205"/>
    </location>
</feature>
<dbReference type="InterPro" id="IPR058245">
    <property type="entry name" value="NreC/VraR/RcsB-like_REC"/>
</dbReference>
<dbReference type="Gene3D" id="3.40.50.2300">
    <property type="match status" value="1"/>
</dbReference>
<keyword evidence="2" id="KW-0238">DNA-binding</keyword>
<protein>
    <submittedName>
        <fullName evidence="6">Response regulator transcription factor</fullName>
    </submittedName>
</protein>
<dbReference type="Pfam" id="PF00196">
    <property type="entry name" value="GerE"/>
    <property type="match status" value="1"/>
</dbReference>
<dbReference type="PROSITE" id="PS50110">
    <property type="entry name" value="RESPONSE_REGULATORY"/>
    <property type="match status" value="1"/>
</dbReference>
<dbReference type="RefSeq" id="WP_180285805.1">
    <property type="nucleotide sequence ID" value="NZ_JABFDB010000034.1"/>
</dbReference>
<dbReference type="Pfam" id="PF00072">
    <property type="entry name" value="Response_reg"/>
    <property type="match status" value="1"/>
</dbReference>
<dbReference type="PANTHER" id="PTHR45566:SF1">
    <property type="entry name" value="HTH-TYPE TRANSCRIPTIONAL REGULATOR YHJB-RELATED"/>
    <property type="match status" value="1"/>
</dbReference>
<dbReference type="PANTHER" id="PTHR45566">
    <property type="entry name" value="HTH-TYPE TRANSCRIPTIONAL REGULATOR YHJB-RELATED"/>
    <property type="match status" value="1"/>
</dbReference>
<sequence length="212" mass="22501">MSLRILIADDHPLMRSALRQAVTLALPEVDLLEAARYEQIGPALEAADGADLVVLDLHMPGMSGFIGLMELRSEHPGIPVLVVSASEDHTTIRRAIDCGASGFVPKSAPNSAIAEALHAVLDGEIWMPPVEEREAAGAAPLHRAASLTPKELRVLAGIAAGKLNKQIAYEMDVTEKTVKAHVTTILRKLGCHSRTQAAVIASQLALTPPPPE</sequence>
<keyword evidence="1 3" id="KW-0597">Phosphoprotein</keyword>
<dbReference type="CDD" id="cd06170">
    <property type="entry name" value="LuxR_C_like"/>
    <property type="match status" value="1"/>
</dbReference>
<reference evidence="6 7" key="1">
    <citation type="submission" date="2020-05" db="EMBL/GenBank/DDBJ databases">
        <title>Azospirillum oleiclasticum sp. nov, a nitrogen-fixing and heavy crude oil-emulsifying bacterium isolated from the crude oil of Yumen Oilfield.</title>
        <authorList>
            <person name="Wu D."/>
            <person name="Cai M."/>
            <person name="Zhang X."/>
        </authorList>
    </citation>
    <scope>NUCLEOTIDE SEQUENCE [LARGE SCALE GENOMIC DNA]</scope>
    <source>
        <strain evidence="6 7">ROY-1-1-2</strain>
    </source>
</reference>
<evidence type="ECO:0000256" key="2">
    <source>
        <dbReference type="ARBA" id="ARBA00023125"/>
    </source>
</evidence>
<feature type="modified residue" description="4-aspartylphosphate" evidence="3">
    <location>
        <position position="56"/>
    </location>
</feature>
<evidence type="ECO:0000313" key="6">
    <source>
        <dbReference type="EMBL" id="NYZ24026.1"/>
    </source>
</evidence>
<comment type="caution">
    <text evidence="6">The sequence shown here is derived from an EMBL/GenBank/DDBJ whole genome shotgun (WGS) entry which is preliminary data.</text>
</comment>
<dbReference type="PRINTS" id="PR00038">
    <property type="entry name" value="HTHLUXR"/>
</dbReference>
<dbReference type="InterPro" id="IPR000792">
    <property type="entry name" value="Tscrpt_reg_LuxR_C"/>
</dbReference>
<dbReference type="Proteomes" id="UP000584642">
    <property type="component" value="Unassembled WGS sequence"/>
</dbReference>
<evidence type="ECO:0000256" key="3">
    <source>
        <dbReference type="PROSITE-ProRule" id="PRU00169"/>
    </source>
</evidence>
<dbReference type="SUPFAM" id="SSF46894">
    <property type="entry name" value="C-terminal effector domain of the bipartite response regulators"/>
    <property type="match status" value="1"/>
</dbReference>
<dbReference type="InterPro" id="IPR051015">
    <property type="entry name" value="EvgA-like"/>
</dbReference>
<keyword evidence="7" id="KW-1185">Reference proteome</keyword>
<dbReference type="InterPro" id="IPR011006">
    <property type="entry name" value="CheY-like_superfamily"/>
</dbReference>
<evidence type="ECO:0000256" key="1">
    <source>
        <dbReference type="ARBA" id="ARBA00022553"/>
    </source>
</evidence>
<dbReference type="InterPro" id="IPR016032">
    <property type="entry name" value="Sig_transdc_resp-reg_C-effctor"/>
</dbReference>
<feature type="domain" description="Response regulatory" evidence="5">
    <location>
        <begin position="4"/>
        <end position="121"/>
    </location>
</feature>
<proteinExistence type="predicted"/>
<evidence type="ECO:0000259" key="5">
    <source>
        <dbReference type="PROSITE" id="PS50110"/>
    </source>
</evidence>
<dbReference type="InterPro" id="IPR001789">
    <property type="entry name" value="Sig_transdc_resp-reg_receiver"/>
</dbReference>
<organism evidence="6 7">
    <name type="scientific">Azospirillum oleiclasticum</name>
    <dbReference type="NCBI Taxonomy" id="2735135"/>
    <lineage>
        <taxon>Bacteria</taxon>
        <taxon>Pseudomonadati</taxon>
        <taxon>Pseudomonadota</taxon>
        <taxon>Alphaproteobacteria</taxon>
        <taxon>Rhodospirillales</taxon>
        <taxon>Azospirillaceae</taxon>
        <taxon>Azospirillum</taxon>
    </lineage>
</organism>
<dbReference type="EMBL" id="JABFDB010000034">
    <property type="protein sequence ID" value="NYZ24026.1"/>
    <property type="molecule type" value="Genomic_DNA"/>
</dbReference>
<dbReference type="SUPFAM" id="SSF52172">
    <property type="entry name" value="CheY-like"/>
    <property type="match status" value="1"/>
</dbReference>